<sequence length="299" mass="32468">MNRECEIPGILDAVCVGAGCRSREGAGRPAGLAEADSRLCPSCLANAERDLRLLPALYDDCGQALGGGSGAQHERTSGGGTVPSMPFNPVVAEARATIVGVLGSWAGLVVTERRVGPPSRSATPLARFLLRHLRWVAAHPAAAEFSEEVAQLVRSARRAAYPAQLRQVRLGSCVEVGCTGQLVAHLRPHEPSPAEIRCREDPRHRWADHQWLELHRRMRRPVAGDAAPGAAATAVPGARWFTAADIARLWRVPSGTVYRLASEERWGRRSRAGRTTYLAADVTRTFDRRARRSADRTAR</sequence>
<protein>
    <submittedName>
        <fullName evidence="1">SaqP</fullName>
    </submittedName>
</protein>
<gene>
    <name evidence="1" type="primary">saqP</name>
</gene>
<evidence type="ECO:0000313" key="1">
    <source>
        <dbReference type="EMBL" id="ACP19350.1"/>
    </source>
</evidence>
<organism evidence="1">
    <name type="scientific">Micromonospora sp. Tu 6368</name>
    <dbReference type="NCBI Taxonomy" id="428986"/>
    <lineage>
        <taxon>Bacteria</taxon>
        <taxon>Bacillati</taxon>
        <taxon>Actinomycetota</taxon>
        <taxon>Actinomycetes</taxon>
        <taxon>Micromonosporales</taxon>
        <taxon>Micromonosporaceae</taxon>
        <taxon>Micromonospora</taxon>
    </lineage>
</organism>
<reference evidence="1" key="1">
    <citation type="journal article" date="2007" name="Appl. Microbiol. Biotechnol.">
        <title>A strategy for cloning glycosyltransferase genes involved in natural product biosynthesis.</title>
        <authorList>
            <person name="Luzhetskyy A."/>
            <person name="Weiss H."/>
            <person name="Charge A."/>
            <person name="Welle E."/>
            <person name="Linnenbrink A."/>
            <person name="Vente A."/>
            <person name="Bechthold A."/>
        </authorList>
    </citation>
    <scope>NUCLEOTIDE SEQUENCE</scope>
    <source>
        <strain evidence="1">Tu 6368</strain>
    </source>
</reference>
<accession>C4NYJ6</accession>
<name>C4NYJ6_9ACTN</name>
<proteinExistence type="predicted"/>
<dbReference type="EMBL" id="FJ670504">
    <property type="protein sequence ID" value="ACP19350.1"/>
    <property type="molecule type" value="Genomic_DNA"/>
</dbReference>
<reference evidence="1" key="2">
    <citation type="journal article" date="2009" name="ChemBioChem">
        <title>Cloning and sequencing of the biosynthetic gene cluster for saquayamycin Z and galtamycin B and the elucidation of the assembly of their saccharide chains.</title>
        <authorList>
            <person name="Erb A."/>
            <person name="Luzhetskyy A."/>
            <person name="Hardter U."/>
            <person name="Bechthold A."/>
        </authorList>
    </citation>
    <scope>NUCLEOTIDE SEQUENCE</scope>
    <source>
        <strain evidence="1">Tu 6368</strain>
    </source>
</reference>
<dbReference type="AlphaFoldDB" id="C4NYJ6"/>